<dbReference type="OrthoDB" id="2900663at2759"/>
<evidence type="ECO:0000313" key="2">
    <source>
        <dbReference type="Proteomes" id="UP000054166"/>
    </source>
</evidence>
<dbReference type="Proteomes" id="UP000054166">
    <property type="component" value="Unassembled WGS sequence"/>
</dbReference>
<name>A0A0C3FCN1_PILCF</name>
<organism evidence="1 2">
    <name type="scientific">Piloderma croceum (strain F 1598)</name>
    <dbReference type="NCBI Taxonomy" id="765440"/>
    <lineage>
        <taxon>Eukaryota</taxon>
        <taxon>Fungi</taxon>
        <taxon>Dikarya</taxon>
        <taxon>Basidiomycota</taxon>
        <taxon>Agaricomycotina</taxon>
        <taxon>Agaricomycetes</taxon>
        <taxon>Agaricomycetidae</taxon>
        <taxon>Atheliales</taxon>
        <taxon>Atheliaceae</taxon>
        <taxon>Piloderma</taxon>
    </lineage>
</organism>
<evidence type="ECO:0000313" key="1">
    <source>
        <dbReference type="EMBL" id="KIM82430.1"/>
    </source>
</evidence>
<reference evidence="2" key="2">
    <citation type="submission" date="2015-01" db="EMBL/GenBank/DDBJ databases">
        <title>Evolutionary Origins and Diversification of the Mycorrhizal Mutualists.</title>
        <authorList>
            <consortium name="DOE Joint Genome Institute"/>
            <consortium name="Mycorrhizal Genomics Consortium"/>
            <person name="Kohler A."/>
            <person name="Kuo A."/>
            <person name="Nagy L.G."/>
            <person name="Floudas D."/>
            <person name="Copeland A."/>
            <person name="Barry K.W."/>
            <person name="Cichocki N."/>
            <person name="Veneault-Fourrey C."/>
            <person name="LaButti K."/>
            <person name="Lindquist E.A."/>
            <person name="Lipzen A."/>
            <person name="Lundell T."/>
            <person name="Morin E."/>
            <person name="Murat C."/>
            <person name="Riley R."/>
            <person name="Ohm R."/>
            <person name="Sun H."/>
            <person name="Tunlid A."/>
            <person name="Henrissat B."/>
            <person name="Grigoriev I.V."/>
            <person name="Hibbett D.S."/>
            <person name="Martin F."/>
        </authorList>
    </citation>
    <scope>NUCLEOTIDE SEQUENCE [LARGE SCALE GENOMIC DNA]</scope>
    <source>
        <strain evidence="2">F 1598</strain>
    </source>
</reference>
<proteinExistence type="predicted"/>
<accession>A0A0C3FCN1</accession>
<dbReference type="EMBL" id="KN832994">
    <property type="protein sequence ID" value="KIM82430.1"/>
    <property type="molecule type" value="Genomic_DNA"/>
</dbReference>
<keyword evidence="2" id="KW-1185">Reference proteome</keyword>
<dbReference type="AlphaFoldDB" id="A0A0C3FCN1"/>
<protein>
    <recommendedName>
        <fullName evidence="3">F-box domain-containing protein</fullName>
    </recommendedName>
</protein>
<gene>
    <name evidence="1" type="ORF">PILCRDRAFT_820270</name>
</gene>
<evidence type="ECO:0008006" key="3">
    <source>
        <dbReference type="Google" id="ProtNLM"/>
    </source>
</evidence>
<dbReference type="InParanoid" id="A0A0C3FCN1"/>
<sequence length="288" mass="33184">MSEHMSTFAFPSDIERLIFECASRDDTQTALRLALVSRRAQCWVESIIYRFVNLYPARTKNAFIQSLEVTTKPSSFYNRCIKILFLPFCRTFKREWGDDIETAVKLLPYCQGAEYVFLWISPDYVDMRLKDLLINMRPKRLDADLMNLLGATQPDFSLPFFDNVTHLVISQAPKNCIAIRALPHLSHFLIDWIDKNVMPDDCNLLKVAADLLSHSETLKVCAIRYVDANVDTVLPELQDGRLVFIIAVIDWFPHWLSFARGELDIWAYAEAAVTKQTQQGGRIEPIRC</sequence>
<reference evidence="1 2" key="1">
    <citation type="submission" date="2014-04" db="EMBL/GenBank/DDBJ databases">
        <authorList>
            <consortium name="DOE Joint Genome Institute"/>
            <person name="Kuo A."/>
            <person name="Tarkka M."/>
            <person name="Buscot F."/>
            <person name="Kohler A."/>
            <person name="Nagy L.G."/>
            <person name="Floudas D."/>
            <person name="Copeland A."/>
            <person name="Barry K.W."/>
            <person name="Cichocki N."/>
            <person name="Veneault-Fourrey C."/>
            <person name="LaButti K."/>
            <person name="Lindquist E.A."/>
            <person name="Lipzen A."/>
            <person name="Lundell T."/>
            <person name="Morin E."/>
            <person name="Murat C."/>
            <person name="Sun H."/>
            <person name="Tunlid A."/>
            <person name="Henrissat B."/>
            <person name="Grigoriev I.V."/>
            <person name="Hibbett D.S."/>
            <person name="Martin F."/>
            <person name="Nordberg H.P."/>
            <person name="Cantor M.N."/>
            <person name="Hua S.X."/>
        </authorList>
    </citation>
    <scope>NUCLEOTIDE SEQUENCE [LARGE SCALE GENOMIC DNA]</scope>
    <source>
        <strain evidence="1 2">F 1598</strain>
    </source>
</reference>
<dbReference type="HOGENOM" id="CLU_051720_0_1_1"/>